<dbReference type="HOGENOM" id="CLU_055621_0_0_2"/>
<dbReference type="OrthoDB" id="313161at2157"/>
<proteinExistence type="predicted"/>
<dbReference type="PANTHER" id="PTHR37308">
    <property type="entry name" value="INTEGRAL MEMBRANE PROTEIN"/>
    <property type="match status" value="1"/>
</dbReference>
<dbReference type="GeneID" id="9131854"/>
<feature type="transmembrane region" description="Helical" evidence="1">
    <location>
        <begin position="155"/>
        <end position="180"/>
    </location>
</feature>
<accession>D5VSF1</accession>
<dbReference type="InterPro" id="IPR007163">
    <property type="entry name" value="VCA0040-like"/>
</dbReference>
<dbReference type="Pfam" id="PF04018">
    <property type="entry name" value="VCA0040-like"/>
    <property type="match status" value="1"/>
</dbReference>
<feature type="transmembrane region" description="Helical" evidence="1">
    <location>
        <begin position="249"/>
        <end position="268"/>
    </location>
</feature>
<evidence type="ECO:0000313" key="2">
    <source>
        <dbReference type="EMBL" id="ADG13504.1"/>
    </source>
</evidence>
<feature type="transmembrane region" description="Helical" evidence="1">
    <location>
        <begin position="12"/>
        <end position="35"/>
    </location>
</feature>
<evidence type="ECO:0000313" key="3">
    <source>
        <dbReference type="Proteomes" id="UP000002061"/>
    </source>
</evidence>
<organism evidence="2 3">
    <name type="scientific">Methanocaldococcus infernus (strain DSM 11812 / JCM 15783 / ME)</name>
    <dbReference type="NCBI Taxonomy" id="573063"/>
    <lineage>
        <taxon>Archaea</taxon>
        <taxon>Methanobacteriati</taxon>
        <taxon>Methanobacteriota</taxon>
        <taxon>Methanomada group</taxon>
        <taxon>Methanococci</taxon>
        <taxon>Methanococcales</taxon>
        <taxon>Methanocaldococcaceae</taxon>
        <taxon>Methanocaldococcus</taxon>
    </lineage>
</organism>
<reference evidence="2" key="1">
    <citation type="submission" date="2010-04" db="EMBL/GenBank/DDBJ databases">
        <title>Complete sequence of Methanocaldococcus infernus ME.</title>
        <authorList>
            <consortium name="US DOE Joint Genome Institute"/>
            <person name="Lucas S."/>
            <person name="Copeland A."/>
            <person name="Lapidus A."/>
            <person name="Cheng J.-F."/>
            <person name="Bruce D."/>
            <person name="Goodwin L."/>
            <person name="Pitluck S."/>
            <person name="Munk A.C."/>
            <person name="Detter J.C."/>
            <person name="Han C."/>
            <person name="Tapia R."/>
            <person name="Land M."/>
            <person name="Hauser L."/>
            <person name="Kyrpides N."/>
            <person name="Mikhailova N."/>
            <person name="Sieprawska-Lupa M."/>
            <person name="Whitman W.B."/>
            <person name="Woyke T."/>
        </authorList>
    </citation>
    <scope>NUCLEOTIDE SEQUENCE [LARGE SCALE GENOMIC DNA]</scope>
    <source>
        <strain evidence="2">ME</strain>
    </source>
</reference>
<feature type="transmembrane region" description="Helical" evidence="1">
    <location>
        <begin position="72"/>
        <end position="94"/>
    </location>
</feature>
<feature type="transmembrane region" description="Helical" evidence="1">
    <location>
        <begin position="101"/>
        <end position="118"/>
    </location>
</feature>
<dbReference type="AlphaFoldDB" id="D5VSF1"/>
<dbReference type="PANTHER" id="PTHR37308:SF1">
    <property type="entry name" value="POLYPRENYL-PHOSPHATE TRANSPORTER"/>
    <property type="match status" value="1"/>
</dbReference>
<dbReference type="Proteomes" id="UP000002061">
    <property type="component" value="Chromosome"/>
</dbReference>
<sequence length="283" mass="31561">MKEELKIFLKGILMGIADIIPGISGGTIAFITGIYERLIKAISNLNIHFLIYLIKGDIERAKHYLKKIDFQLFIPLALGIGSAFLVMSHIIAFLLQSYSSLVYSLFSGLIIGSSILIYREIKEINIFSVIFFFLGFLLAFFISGSSSIMLTRSPLTLFLSGFLASCAMILPGISGSYILLFLNQYEYVINLVKNLDILKLSIFGLGAFLGLFIFSKILSYAFEKYRSLILSFLVGVMLGALRYPLSKVSFSLTSTIILLSGFLLVLTLERLAKKKAPECYNQQ</sequence>
<dbReference type="STRING" id="573063.Metin_0840"/>
<keyword evidence="1" id="KW-0472">Membrane</keyword>
<dbReference type="EMBL" id="CP002009">
    <property type="protein sequence ID" value="ADG13504.1"/>
    <property type="molecule type" value="Genomic_DNA"/>
</dbReference>
<feature type="transmembrane region" description="Helical" evidence="1">
    <location>
        <begin position="225"/>
        <end position="243"/>
    </location>
</feature>
<gene>
    <name evidence="2" type="ordered locus">Metin_0840</name>
</gene>
<dbReference type="KEGG" id="mif:Metin_0840"/>
<name>D5VSF1_METIM</name>
<keyword evidence="3" id="KW-1185">Reference proteome</keyword>
<dbReference type="eggNOG" id="arCOG04565">
    <property type="taxonomic scope" value="Archaea"/>
</dbReference>
<protein>
    <recommendedName>
        <fullName evidence="4">DUF368 domain-containing protein</fullName>
    </recommendedName>
</protein>
<feature type="transmembrane region" description="Helical" evidence="1">
    <location>
        <begin position="124"/>
        <end position="143"/>
    </location>
</feature>
<dbReference type="RefSeq" id="WP_013100250.1">
    <property type="nucleotide sequence ID" value="NC_014122.1"/>
</dbReference>
<evidence type="ECO:0008006" key="4">
    <source>
        <dbReference type="Google" id="ProtNLM"/>
    </source>
</evidence>
<keyword evidence="1" id="KW-1133">Transmembrane helix</keyword>
<feature type="transmembrane region" description="Helical" evidence="1">
    <location>
        <begin position="200"/>
        <end position="218"/>
    </location>
</feature>
<evidence type="ECO:0000256" key="1">
    <source>
        <dbReference type="SAM" id="Phobius"/>
    </source>
</evidence>
<keyword evidence="1" id="KW-0812">Transmembrane</keyword>